<evidence type="ECO:0000313" key="2">
    <source>
        <dbReference type="Proteomes" id="UP001489719"/>
    </source>
</evidence>
<protein>
    <submittedName>
        <fullName evidence="1">Chaperonin 10-like protein</fullName>
    </submittedName>
</protein>
<reference evidence="2" key="1">
    <citation type="journal article" date="2024" name="Front. Bioeng. Biotechnol.">
        <title>Genome-scale model development and genomic sequencing of the oleaginous clade Lipomyces.</title>
        <authorList>
            <person name="Czajka J.J."/>
            <person name="Han Y."/>
            <person name="Kim J."/>
            <person name="Mondo S.J."/>
            <person name="Hofstad B.A."/>
            <person name="Robles A."/>
            <person name="Haridas S."/>
            <person name="Riley R."/>
            <person name="LaButti K."/>
            <person name="Pangilinan J."/>
            <person name="Andreopoulos W."/>
            <person name="Lipzen A."/>
            <person name="Yan J."/>
            <person name="Wang M."/>
            <person name="Ng V."/>
            <person name="Grigoriev I.V."/>
            <person name="Spatafora J.W."/>
            <person name="Magnuson J.K."/>
            <person name="Baker S.E."/>
            <person name="Pomraning K.R."/>
        </authorList>
    </citation>
    <scope>NUCLEOTIDE SEQUENCE [LARGE SCALE GENOMIC DNA]</scope>
    <source>
        <strain evidence="2">CBS 10300</strain>
    </source>
</reference>
<gene>
    <name evidence="1" type="ORF">V1517DRAFT_314132</name>
</gene>
<keyword evidence="2" id="KW-1185">Reference proteome</keyword>
<dbReference type="Proteomes" id="UP001489719">
    <property type="component" value="Unassembled WGS sequence"/>
</dbReference>
<sequence>MTEEFVNKAAWLRARREPVVVDDAPNAELVQHEIRIKAAYTAINPLDAKLQVFDVLPVKLPAILGLEVTGTVVETKCPNFSVGDTVLASLDALTDSKYGGFQKYAIAQMGHIAKISDDTDLLKVVTSPVALFTTVYYFTEELHLDLPDLTDLEPEPTKGTLLIYSGSSATGTAAIQLAVQAGYKVVTTSSPRNADFVQALGAHVVIERTSDEYVVSALKAQGPYIAVYDNFGTVDTGSIIAEAIGKGTIITLVPYELPSKFSDVAVKFQATPNRHLSAAAKKFLIEDYLPLITKPGSTVFTFQPGQLLGGLDQVQAGLNEQLKGVSAKKLIIAPNQEE</sequence>
<proteinExistence type="predicted"/>
<comment type="caution">
    <text evidence="1">The sequence shown here is derived from an EMBL/GenBank/DDBJ whole genome shotgun (WGS) entry which is preliminary data.</text>
</comment>
<accession>A0ACC3TXF1</accession>
<dbReference type="EMBL" id="MU970040">
    <property type="protein sequence ID" value="KAK9325440.1"/>
    <property type="molecule type" value="Genomic_DNA"/>
</dbReference>
<name>A0ACC3TXF1_9ASCO</name>
<evidence type="ECO:0000313" key="1">
    <source>
        <dbReference type="EMBL" id="KAK9325440.1"/>
    </source>
</evidence>
<organism evidence="1 2">
    <name type="scientific">Lipomyces orientalis</name>
    <dbReference type="NCBI Taxonomy" id="1233043"/>
    <lineage>
        <taxon>Eukaryota</taxon>
        <taxon>Fungi</taxon>
        <taxon>Dikarya</taxon>
        <taxon>Ascomycota</taxon>
        <taxon>Saccharomycotina</taxon>
        <taxon>Lipomycetes</taxon>
        <taxon>Lipomycetales</taxon>
        <taxon>Lipomycetaceae</taxon>
        <taxon>Lipomyces</taxon>
    </lineage>
</organism>